<reference evidence="1 2" key="1">
    <citation type="submission" date="2020-12" db="EMBL/GenBank/DDBJ databases">
        <title>Whole genome sequences of gut porcine anaerobes.</title>
        <authorList>
            <person name="Kubasova T."/>
            <person name="Jahodarova E."/>
            <person name="Rychlik I."/>
        </authorList>
    </citation>
    <scope>NUCLEOTIDE SEQUENCE [LARGE SCALE GENOMIC DNA]</scope>
    <source>
        <strain evidence="1 2">An925</strain>
    </source>
</reference>
<evidence type="ECO:0000313" key="1">
    <source>
        <dbReference type="EMBL" id="MCF2564599.1"/>
    </source>
</evidence>
<dbReference type="RefSeq" id="WP_301638545.1">
    <property type="nucleotide sequence ID" value="NZ_JADYTN010000028.1"/>
</dbReference>
<name>A0ABS9CIN1_9BACT</name>
<evidence type="ECO:0008006" key="3">
    <source>
        <dbReference type="Google" id="ProtNLM"/>
    </source>
</evidence>
<gene>
    <name evidence="1" type="ORF">I6E12_10835</name>
</gene>
<dbReference type="EMBL" id="JADYTN010000028">
    <property type="protein sequence ID" value="MCF2564599.1"/>
    <property type="molecule type" value="Genomic_DNA"/>
</dbReference>
<dbReference type="SUPFAM" id="SSF52540">
    <property type="entry name" value="P-loop containing nucleoside triphosphate hydrolases"/>
    <property type="match status" value="1"/>
</dbReference>
<dbReference type="InterPro" id="IPR027417">
    <property type="entry name" value="P-loop_NTPase"/>
</dbReference>
<sequence>MVKLKLFFSWQSDVKDNHEKIGDALRKVCDDIRSEGKYDIVYDESTWARSGSPVIEDVVLEKIQKCDLFVADLTPVATTSKKDFPNPNVMYELGVAKSSMTDDVILMLYTGTIDTNRMPFDINHKRLSRFSKSKITDFVRLMAQTAVENPKHTSAFDENDKFLYYDRNVKKNITSGKYLPNVFLENRKIKQFLRDFVDPYTFCKLALERCDSFELYRLNRNRRINHKTPFEFDISPYKSCVAEENIGMFYQRVAELQKFLRSKYDELNSNRSSDYFSSSRFGKQNEHLDYVAGKLLLVTTVAGQGKTNLVCDIVDKVLLTRHIPFVYLNGYEIKPDDIGKSFAEMMLPGTGGSFDKAIKEVATYCKYKRCPVIFIIDGLNENPQPDVFASNLEVFLELVMQYDCVKVLMTCRTEYYKERFATLDEAFRGRMLKIEDLNVHFNDVEKQKLLQNYLTYFNIKASIHHYIEDALCDNLLLLRIFCEANQGKTLGQVHSIKREELFAEYYELMAQKLIEKVQNEQHYQLEKSSIAAFMESMVNYMISKDSFFNVPLQQLLKNIAKEEEEIFKRFLDENILLRKDLAPDAKGVFGHKEVVNFTYDSFRDYIISAYLSDGIQPNDISKYKRLVQQYTLDGHQLKEGLTPFLFVHAKNNRQKEACDFLAGLEWYEDIFESFIWDVKEESIVDSDVKTIQRLLLKDDPKFVAHQLVFWGRWNTDKHKLINIKLLLNHLASLEDKALCEFMEKVWPQKVVNYYGRKNEKSERWNMIKTIEKLLADDIFMQFKDSHNVFELLLYMSVCSERYARDVYIQYLRKFKNVQQLVSVQKVTQSNNLVH</sequence>
<protein>
    <recommendedName>
        <fullName evidence="3">NACHT domain-containing protein</fullName>
    </recommendedName>
</protein>
<accession>A0ABS9CIN1</accession>
<organism evidence="1 2">
    <name type="scientific">Xylanibacter brevis</name>
    <dbReference type="NCBI Taxonomy" id="83231"/>
    <lineage>
        <taxon>Bacteria</taxon>
        <taxon>Pseudomonadati</taxon>
        <taxon>Bacteroidota</taxon>
        <taxon>Bacteroidia</taxon>
        <taxon>Bacteroidales</taxon>
        <taxon>Prevotellaceae</taxon>
        <taxon>Xylanibacter</taxon>
    </lineage>
</organism>
<evidence type="ECO:0000313" key="2">
    <source>
        <dbReference type="Proteomes" id="UP001200470"/>
    </source>
</evidence>
<comment type="caution">
    <text evidence="1">The sequence shown here is derived from an EMBL/GenBank/DDBJ whole genome shotgun (WGS) entry which is preliminary data.</text>
</comment>
<dbReference type="Proteomes" id="UP001200470">
    <property type="component" value="Unassembled WGS sequence"/>
</dbReference>
<keyword evidence="2" id="KW-1185">Reference proteome</keyword>
<dbReference type="Gene3D" id="3.40.50.300">
    <property type="entry name" value="P-loop containing nucleotide triphosphate hydrolases"/>
    <property type="match status" value="1"/>
</dbReference>
<proteinExistence type="predicted"/>